<dbReference type="EMBL" id="QWEG01000003">
    <property type="protein sequence ID" value="RHW41963.1"/>
    <property type="molecule type" value="Genomic_DNA"/>
</dbReference>
<evidence type="ECO:0000313" key="1">
    <source>
        <dbReference type="EMBL" id="RHW41963.1"/>
    </source>
</evidence>
<name>A0A417YWK3_9BACI</name>
<dbReference type="Proteomes" id="UP000284416">
    <property type="component" value="Unassembled WGS sequence"/>
</dbReference>
<comment type="caution">
    <text evidence="1">The sequence shown here is derived from an EMBL/GenBank/DDBJ whole genome shotgun (WGS) entry which is preliminary data.</text>
</comment>
<dbReference type="AlphaFoldDB" id="A0A417YWK3"/>
<proteinExistence type="predicted"/>
<keyword evidence="2" id="KW-1185">Reference proteome</keyword>
<reference evidence="1 2" key="1">
    <citation type="journal article" date="2017" name="Int. J. Syst. Evol. Microbiol.">
        <title>Bacillus notoginsengisoli sp. nov., a novel bacterium isolated from the rhizosphere of Panax notoginseng.</title>
        <authorList>
            <person name="Zhang M.Y."/>
            <person name="Cheng J."/>
            <person name="Cai Y."/>
            <person name="Zhang T.Y."/>
            <person name="Wu Y.Y."/>
            <person name="Manikprabhu D."/>
            <person name="Li W.J."/>
            <person name="Zhang Y.X."/>
        </authorList>
    </citation>
    <scope>NUCLEOTIDE SEQUENCE [LARGE SCALE GENOMIC DNA]</scope>
    <source>
        <strain evidence="1 2">JCM 30743</strain>
    </source>
</reference>
<organism evidence="1 2">
    <name type="scientific">Neobacillus notoginsengisoli</name>
    <dbReference type="NCBI Taxonomy" id="1578198"/>
    <lineage>
        <taxon>Bacteria</taxon>
        <taxon>Bacillati</taxon>
        <taxon>Bacillota</taxon>
        <taxon>Bacilli</taxon>
        <taxon>Bacillales</taxon>
        <taxon>Bacillaceae</taxon>
        <taxon>Neobacillus</taxon>
    </lineage>
</organism>
<evidence type="ECO:0000313" key="2">
    <source>
        <dbReference type="Proteomes" id="UP000284416"/>
    </source>
</evidence>
<gene>
    <name evidence="1" type="ORF">D1B31_04770</name>
</gene>
<accession>A0A417YWK3</accession>
<sequence>MDFINLITCTKKAILEVEVKGPDINRKEKIIDWGLWLPYEKIVKYPDQRKPYIIYKILF</sequence>
<protein>
    <submittedName>
        <fullName evidence="1">Uncharacterized protein</fullName>
    </submittedName>
</protein>